<name>A0A2D4JNI4_MICLE</name>
<evidence type="ECO:0000313" key="2">
    <source>
        <dbReference type="EMBL" id="LAA98039.1"/>
    </source>
</evidence>
<dbReference type="AlphaFoldDB" id="A0A2D4JNI4"/>
<feature type="compositionally biased region" description="Polar residues" evidence="1">
    <location>
        <begin position="16"/>
        <end position="44"/>
    </location>
</feature>
<organism evidence="2">
    <name type="scientific">Micrurus lemniscatus lemniscatus</name>
    <dbReference type="NCBI Taxonomy" id="129467"/>
    <lineage>
        <taxon>Eukaryota</taxon>
        <taxon>Metazoa</taxon>
        <taxon>Chordata</taxon>
        <taxon>Craniata</taxon>
        <taxon>Vertebrata</taxon>
        <taxon>Euteleostomi</taxon>
        <taxon>Lepidosauria</taxon>
        <taxon>Squamata</taxon>
        <taxon>Bifurcata</taxon>
        <taxon>Unidentata</taxon>
        <taxon>Episquamata</taxon>
        <taxon>Toxicofera</taxon>
        <taxon>Serpentes</taxon>
        <taxon>Colubroidea</taxon>
        <taxon>Elapidae</taxon>
        <taxon>Elapinae</taxon>
        <taxon>Micrurus</taxon>
    </lineage>
</organism>
<proteinExistence type="predicted"/>
<feature type="region of interest" description="Disordered" evidence="1">
    <location>
        <begin position="1"/>
        <end position="107"/>
    </location>
</feature>
<reference evidence="2" key="2">
    <citation type="submission" date="2017-11" db="EMBL/GenBank/DDBJ databases">
        <title>Coralsnake Venomics: Analyses of Venom Gland Transcriptomes and Proteomes of Six Brazilian Taxa.</title>
        <authorList>
            <person name="Aird S.D."/>
            <person name="Jorge da Silva N."/>
            <person name="Qiu L."/>
            <person name="Villar-Briones A."/>
            <person name="Aparecida-Saddi V."/>
            <person name="Campos-Telles M.P."/>
            <person name="Grau M."/>
            <person name="Mikheyev A.S."/>
        </authorList>
    </citation>
    <scope>NUCLEOTIDE SEQUENCE</scope>
    <source>
        <tissue evidence="2">Venom_gland</tissue>
    </source>
</reference>
<protein>
    <submittedName>
        <fullName evidence="2">Uncharacterized protein</fullName>
    </submittedName>
</protein>
<evidence type="ECO:0000256" key="1">
    <source>
        <dbReference type="SAM" id="MobiDB-lite"/>
    </source>
</evidence>
<reference evidence="2" key="1">
    <citation type="submission" date="2017-07" db="EMBL/GenBank/DDBJ databases">
        <authorList>
            <person name="Mikheyev A."/>
            <person name="Grau M."/>
        </authorList>
    </citation>
    <scope>NUCLEOTIDE SEQUENCE</scope>
    <source>
        <tissue evidence="2">Venom_gland</tissue>
    </source>
</reference>
<dbReference type="EMBL" id="IACK01227158">
    <property type="protein sequence ID" value="LAA98039.1"/>
    <property type="molecule type" value="Transcribed_RNA"/>
</dbReference>
<accession>A0A2D4JNI4</accession>
<sequence length="107" mass="11436">MNRGSSTILSEGKAIQAQSSLSRGATSVESCSKLSGTTPRSSGTKWVHSLPGETQSHWSRLPASWGHKRTAGRIPTRDGLTLTREKLPAPLNPNYLVTAPTEKPGQV</sequence>